<dbReference type="NCBIfam" id="TIGR02226">
    <property type="entry name" value="two_anch"/>
    <property type="match status" value="1"/>
</dbReference>
<reference evidence="4" key="1">
    <citation type="submission" date="2018-04" db="EMBL/GenBank/DDBJ databases">
        <title>Complete genome of Antarctic heterotrophic bacterium Hymenobacter nivis.</title>
        <authorList>
            <person name="Terashima M."/>
        </authorList>
    </citation>
    <scope>NUCLEOTIDE SEQUENCE [LARGE SCALE GENOMIC DNA]</scope>
    <source>
        <strain evidence="4">NBRC 111535</strain>
    </source>
</reference>
<protein>
    <recommendedName>
        <fullName evidence="2">Aerotolerance regulator N-terminal domain-containing protein</fullName>
    </recommendedName>
</protein>
<evidence type="ECO:0000259" key="2">
    <source>
        <dbReference type="Pfam" id="PF07584"/>
    </source>
</evidence>
<dbReference type="Pfam" id="PF07584">
    <property type="entry name" value="BatA"/>
    <property type="match status" value="1"/>
</dbReference>
<keyword evidence="1" id="KW-0812">Transmembrane</keyword>
<accession>A0A2Z3GMJ2</accession>
<keyword evidence="1" id="KW-0472">Membrane</keyword>
<evidence type="ECO:0000313" key="4">
    <source>
        <dbReference type="Proteomes" id="UP000245999"/>
    </source>
</evidence>
<organism evidence="3 4">
    <name type="scientific">Hymenobacter nivis</name>
    <dbReference type="NCBI Taxonomy" id="1850093"/>
    <lineage>
        <taxon>Bacteria</taxon>
        <taxon>Pseudomonadati</taxon>
        <taxon>Bacteroidota</taxon>
        <taxon>Cytophagia</taxon>
        <taxon>Cytophagales</taxon>
        <taxon>Hymenobacteraceae</taxon>
        <taxon>Hymenobacter</taxon>
    </lineage>
</organism>
<proteinExistence type="predicted"/>
<dbReference type="KEGG" id="hnv:DDQ68_09300"/>
<name>A0A2Z3GMJ2_9BACT</name>
<evidence type="ECO:0000256" key="1">
    <source>
        <dbReference type="SAM" id="Phobius"/>
    </source>
</evidence>
<dbReference type="RefSeq" id="WP_109656051.1">
    <property type="nucleotide sequence ID" value="NZ_CP029145.1"/>
</dbReference>
<dbReference type="OrthoDB" id="9810200at2"/>
<feature type="domain" description="Aerotolerance regulator N-terminal" evidence="2">
    <location>
        <begin position="1"/>
        <end position="76"/>
    </location>
</feature>
<evidence type="ECO:0000313" key="3">
    <source>
        <dbReference type="EMBL" id="AWM32957.1"/>
    </source>
</evidence>
<dbReference type="PANTHER" id="PTHR37464:SF1">
    <property type="entry name" value="BLL2463 PROTEIN"/>
    <property type="match status" value="1"/>
</dbReference>
<feature type="transmembrane region" description="Helical" evidence="1">
    <location>
        <begin position="6"/>
        <end position="24"/>
    </location>
</feature>
<dbReference type="EMBL" id="CP029145">
    <property type="protein sequence ID" value="AWM32957.1"/>
    <property type="molecule type" value="Genomic_DNA"/>
</dbReference>
<feature type="transmembrane region" description="Helical" evidence="1">
    <location>
        <begin position="56"/>
        <end position="78"/>
    </location>
</feature>
<keyword evidence="1" id="KW-1133">Transmembrane helix</keyword>
<dbReference type="InterPro" id="IPR011933">
    <property type="entry name" value="Double_TM_dom"/>
</dbReference>
<dbReference type="PANTHER" id="PTHR37464">
    <property type="entry name" value="BLL2463 PROTEIN"/>
    <property type="match status" value="1"/>
</dbReference>
<sequence>MRLEYPWFLLGLGSVVIPILIHLLQLRRPQRILFTNIGFIRKADLTTTRQRKLQHLLLLLSRISFLVFLVVAFCQPFIPAEKHEVGGATGIVDVSIDASPSMRRSASGGEALFNMAIKQAGGLSKVYPTSQFRLINSGTVAVSQTLYKVKLAALQPNSKLAFVRDKIKGLENIDGSSDPLYLFSDFKKSSFKPAFFKGFGSTRPVVLVPEEGAKTGNIFVDSIWFEEAFSRERTNLGLHIRLKNGGSEAVSDCPVKVFLGPQQVAAFRVMVNSGQAVVLVVQVQLPNQDLVRGRVLVEDAPVVFDNTYYFTAQAAKNIRVLEVGVVPITQSVYQNEPLFDYTFTRPESINYDVLRKANLVLIQAIPAVGDELRDALRAVVARGGSIGIVPAGPASSRPSYQQLFRDLGLGTVEWESPGTPPELRGVAVPSAQEPFFRGVLGAPTRAVAMPRAAPVLRWARTGADILRLRDGESYLSEFKSGTGTVYVFSAPLAAAYSDFTGHALFVPVLYKMAMRSSRDEQQLAYRLTQAAINLTVPAVAVGVDQTPFRLVRDSATWLPVQRTQGNALRLEVPASLEAPGFYQVQRAGQVVATVAFNLNAKESELAAYSAEQLRAMVGPNQRNIRVLDGGADEAVVAQLQAKRGGQPLWRYFLGLALVCLLAEALLIRFGKPKIGAPRTAVAA</sequence>
<gene>
    <name evidence="3" type="ORF">DDQ68_09300</name>
</gene>
<feature type="transmembrane region" description="Helical" evidence="1">
    <location>
        <begin position="648"/>
        <end position="669"/>
    </location>
</feature>
<dbReference type="AlphaFoldDB" id="A0A2Z3GMJ2"/>
<dbReference type="Proteomes" id="UP000245999">
    <property type="component" value="Chromosome"/>
</dbReference>
<dbReference type="InterPro" id="IPR024163">
    <property type="entry name" value="Aerotolerance_reg_N"/>
</dbReference>
<keyword evidence="4" id="KW-1185">Reference proteome</keyword>